<dbReference type="KEGG" id="tva:4759621"/>
<reference evidence="3" key="1">
    <citation type="submission" date="2006-10" db="EMBL/GenBank/DDBJ databases">
        <authorList>
            <person name="Amadeo P."/>
            <person name="Zhao Q."/>
            <person name="Wortman J."/>
            <person name="Fraser-Liggett C."/>
            <person name="Carlton J."/>
        </authorList>
    </citation>
    <scope>NUCLEOTIDE SEQUENCE</scope>
    <source>
        <strain evidence="3">G3</strain>
    </source>
</reference>
<dbReference type="PANTHER" id="PTHR11199:SF0">
    <property type="entry name" value="LD34181P-RELATED"/>
    <property type="match status" value="1"/>
</dbReference>
<dbReference type="OrthoDB" id="498590at2759"/>
<accession>A2F008</accession>
<dbReference type="GO" id="GO:0003682">
    <property type="term" value="F:chromatin binding"/>
    <property type="evidence" value="ECO:0000318"/>
    <property type="project" value="GO_Central"/>
</dbReference>
<dbReference type="VEuPathDB" id="TrichDB:TVAG_111490"/>
<gene>
    <name evidence="3" type="ORF">TVAG_111490</name>
</gene>
<dbReference type="GO" id="GO:0008278">
    <property type="term" value="C:cohesin complex"/>
    <property type="evidence" value="ECO:0000318"/>
    <property type="project" value="GO_Central"/>
</dbReference>
<dbReference type="InterPro" id="IPR039662">
    <property type="entry name" value="Cohesin_Scc3/SA"/>
</dbReference>
<evidence type="ECO:0000313" key="3">
    <source>
        <dbReference type="EMBL" id="EAY01792.1"/>
    </source>
</evidence>
<evidence type="ECO:0000256" key="1">
    <source>
        <dbReference type="SAM" id="MobiDB-lite"/>
    </source>
</evidence>
<dbReference type="VEuPathDB" id="TrichDB:TVAGG3_0144600"/>
<dbReference type="GO" id="GO:0000785">
    <property type="term" value="C:chromatin"/>
    <property type="evidence" value="ECO:0000318"/>
    <property type="project" value="GO_Central"/>
</dbReference>
<dbReference type="Pfam" id="PF24571">
    <property type="entry name" value="HEAT_SCC3-SA"/>
    <property type="match status" value="1"/>
</dbReference>
<dbReference type="InterPro" id="IPR056396">
    <property type="entry name" value="HEAT_SCC3-SA"/>
</dbReference>
<sequence>MSTKSKEGESKQTEIPEDLEKTTDIQNDSDTNSSINLFDYFVSNDRDQIIKKWGHLYQKDKDKAFCELISLIFQLAGHKIEITPAHFESIAGEALLEEYNDASENAPSFKPPITSFSKNISKLLPEFWNFISKQIISTQAIFTKQALSYRNWITILSESHPRYIRTIAVQCASSLFLALTESISTKSEELCRLQKKSDQSDIIKSKIESLTNENRFYLSSANNLYNAILVKSLRDVDPQVRIVSLDSLVDGAIQCPNPFSDETHLSQLAICVRDKVTKDRQNALKSILRLIENTPSENWKHLCERIEENLIDLCDDKDNKTVETSLMILKKMSENNCLHSSDEELENCSFLLADATPSVRIAAQKFVVSRFFDQSKSDDEQLTHLIDFTKRFTKDELQSVIGVLYSVIGVLKKFDVICQKLLTIDEERSQRLSMILLFSAQAASGKIENIPIEENTEILENLSVTFVSKLSQLILAYQSDPHTQIYLIQCASLIDLDCVSEFSVDRMFPDLLTNIRESFISSDDPNLFNCASSVLYELSVGHHQLNQIARTELDRLAVCCGEVNGSKSVNISKFLSAARFVNMSDNDKIRNVLFDGVNDENSDICQNSIEALDLFFQWDVLKLKEKPELVDDYKEMYLKIFETFSLKLESNDTNIKLKSMKAISNLFCLQNIIKSDYCHIEDSFIRNYCRVWHSLKFSRNNDLFNHLVRPFLWGIFPRKYLSHFIIYIGDETVRDSCSLCCNELKKSGILNGSEVPFSIIYMKENNYPDTMIQTGVRFLCRKFNKFDVLNYFKDHDESDEFDDEVLYFIRSLSQDEATKYLPYSGKLRNQVEKVSKGQKPTIFKKKVPKKETDDLYHDELVVLERDS</sequence>
<organism evidence="3 4">
    <name type="scientific">Trichomonas vaginalis (strain ATCC PRA-98 / G3)</name>
    <dbReference type="NCBI Taxonomy" id="412133"/>
    <lineage>
        <taxon>Eukaryota</taxon>
        <taxon>Metamonada</taxon>
        <taxon>Parabasalia</taxon>
        <taxon>Trichomonadida</taxon>
        <taxon>Trichomonadidae</taxon>
        <taxon>Trichomonas</taxon>
    </lineage>
</organism>
<dbReference type="STRING" id="5722.A2F008"/>
<evidence type="ECO:0000259" key="2">
    <source>
        <dbReference type="PROSITE" id="PS51425"/>
    </source>
</evidence>
<dbReference type="InterPro" id="IPR011989">
    <property type="entry name" value="ARM-like"/>
</dbReference>
<dbReference type="RefSeq" id="XP_001330418.1">
    <property type="nucleotide sequence ID" value="XM_001330383.1"/>
</dbReference>
<dbReference type="eggNOG" id="KOG2011">
    <property type="taxonomic scope" value="Eukaryota"/>
</dbReference>
<evidence type="ECO:0000313" key="4">
    <source>
        <dbReference type="Proteomes" id="UP000001542"/>
    </source>
</evidence>
<dbReference type="Proteomes" id="UP000001542">
    <property type="component" value="Unassembled WGS sequence"/>
</dbReference>
<dbReference type="SUPFAM" id="SSF48371">
    <property type="entry name" value="ARM repeat"/>
    <property type="match status" value="1"/>
</dbReference>
<name>A2F008_TRIV3</name>
<reference evidence="3" key="2">
    <citation type="journal article" date="2007" name="Science">
        <title>Draft genome sequence of the sexually transmitted pathogen Trichomonas vaginalis.</title>
        <authorList>
            <person name="Carlton J.M."/>
            <person name="Hirt R.P."/>
            <person name="Silva J.C."/>
            <person name="Delcher A.L."/>
            <person name="Schatz M."/>
            <person name="Zhao Q."/>
            <person name="Wortman J.R."/>
            <person name="Bidwell S.L."/>
            <person name="Alsmark U.C.M."/>
            <person name="Besteiro S."/>
            <person name="Sicheritz-Ponten T."/>
            <person name="Noel C.J."/>
            <person name="Dacks J.B."/>
            <person name="Foster P.G."/>
            <person name="Simillion C."/>
            <person name="Van de Peer Y."/>
            <person name="Miranda-Saavedra D."/>
            <person name="Barton G.J."/>
            <person name="Westrop G.D."/>
            <person name="Mueller S."/>
            <person name="Dessi D."/>
            <person name="Fiori P.L."/>
            <person name="Ren Q."/>
            <person name="Paulsen I."/>
            <person name="Zhang H."/>
            <person name="Bastida-Corcuera F.D."/>
            <person name="Simoes-Barbosa A."/>
            <person name="Brown M.T."/>
            <person name="Hayes R.D."/>
            <person name="Mukherjee M."/>
            <person name="Okumura C.Y."/>
            <person name="Schneider R."/>
            <person name="Smith A.J."/>
            <person name="Vanacova S."/>
            <person name="Villalvazo M."/>
            <person name="Haas B.J."/>
            <person name="Pertea M."/>
            <person name="Feldblyum T.V."/>
            <person name="Utterback T.R."/>
            <person name="Shu C.L."/>
            <person name="Osoegawa K."/>
            <person name="de Jong P.J."/>
            <person name="Hrdy I."/>
            <person name="Horvathova L."/>
            <person name="Zubacova Z."/>
            <person name="Dolezal P."/>
            <person name="Malik S.B."/>
            <person name="Logsdon J.M. Jr."/>
            <person name="Henze K."/>
            <person name="Gupta A."/>
            <person name="Wang C.C."/>
            <person name="Dunne R.L."/>
            <person name="Upcroft J.A."/>
            <person name="Upcroft P."/>
            <person name="White O."/>
            <person name="Salzberg S.L."/>
            <person name="Tang P."/>
            <person name="Chiu C.-H."/>
            <person name="Lee Y.-S."/>
            <person name="Embley T.M."/>
            <person name="Coombs G.H."/>
            <person name="Mottram J.C."/>
            <person name="Tachezy J."/>
            <person name="Fraser-Liggett C.M."/>
            <person name="Johnson P.J."/>
        </authorList>
    </citation>
    <scope>NUCLEOTIDE SEQUENCE [LARGE SCALE GENOMIC DNA]</scope>
    <source>
        <strain evidence="3">G3</strain>
    </source>
</reference>
<feature type="compositionally biased region" description="Basic and acidic residues" evidence="1">
    <location>
        <begin position="1"/>
        <end position="23"/>
    </location>
</feature>
<dbReference type="PROSITE" id="PS51425">
    <property type="entry name" value="SCD"/>
    <property type="match status" value="1"/>
</dbReference>
<dbReference type="InParanoid" id="A2F008"/>
<dbReference type="SMR" id="A2F008"/>
<dbReference type="Gene3D" id="1.25.10.10">
    <property type="entry name" value="Leucine-rich Repeat Variant"/>
    <property type="match status" value="1"/>
</dbReference>
<feature type="domain" description="SCD" evidence="2">
    <location>
        <begin position="229"/>
        <end position="313"/>
    </location>
</feature>
<protein>
    <recommendedName>
        <fullName evidence="2">SCD domain-containing protein</fullName>
    </recommendedName>
</protein>
<dbReference type="GO" id="GO:0007062">
    <property type="term" value="P:sister chromatid cohesion"/>
    <property type="evidence" value="ECO:0000318"/>
    <property type="project" value="GO_Central"/>
</dbReference>
<feature type="region of interest" description="Disordered" evidence="1">
    <location>
        <begin position="1"/>
        <end position="28"/>
    </location>
</feature>
<dbReference type="FunFam" id="1.25.10.10:FF:001594">
    <property type="entry name" value="Uncharacterized protein"/>
    <property type="match status" value="1"/>
</dbReference>
<keyword evidence="4" id="KW-1185">Reference proteome</keyword>
<dbReference type="EMBL" id="DS113557">
    <property type="protein sequence ID" value="EAY01792.1"/>
    <property type="molecule type" value="Genomic_DNA"/>
</dbReference>
<dbReference type="InterPro" id="IPR016024">
    <property type="entry name" value="ARM-type_fold"/>
</dbReference>
<dbReference type="PANTHER" id="PTHR11199">
    <property type="entry name" value="STROMAL ANTIGEN"/>
    <property type="match status" value="1"/>
</dbReference>
<dbReference type="InterPro" id="IPR020839">
    <property type="entry name" value="SCD"/>
</dbReference>
<dbReference type="GO" id="GO:0005634">
    <property type="term" value="C:nucleus"/>
    <property type="evidence" value="ECO:0000318"/>
    <property type="project" value="GO_Central"/>
</dbReference>
<proteinExistence type="predicted"/>
<dbReference type="AlphaFoldDB" id="A2F008"/>